<sequence>MAEQVNEQWARWGAELRRLRKMAGKNQTDAARMIHQSRQLIGKMENGTRTPNRDQAGALDEGLATGGVLLQRWRELSGTHDVPDEWNDFILMERAAIEIREYQPLIVPGLLQSPKYARTILWRRALAEEQVDQLIASRMARLEQLNPRTELRFVLDEYALTRTMVMPEVMAEQLDHLVTVVNRHGIVLSVVPHDIRRPRVGVCGSFRIATMADGRQIVHAEHIKGMVLIEKATEVADVSNQFGDLQVEALSPDQSLILIKRMRSDIP</sequence>
<dbReference type="CDD" id="cd00093">
    <property type="entry name" value="HTH_XRE"/>
    <property type="match status" value="1"/>
</dbReference>
<dbReference type="SUPFAM" id="SSF47413">
    <property type="entry name" value="lambda repressor-like DNA-binding domains"/>
    <property type="match status" value="1"/>
</dbReference>
<name>A0A9X3SEG5_9ACTN</name>
<feature type="domain" description="HTH cro/C1-type" evidence="1">
    <location>
        <begin position="16"/>
        <end position="52"/>
    </location>
</feature>
<evidence type="ECO:0000259" key="1">
    <source>
        <dbReference type="PROSITE" id="PS50943"/>
    </source>
</evidence>
<dbReference type="Gene3D" id="1.10.260.40">
    <property type="entry name" value="lambda repressor-like DNA-binding domains"/>
    <property type="match status" value="1"/>
</dbReference>
<dbReference type="InterPro" id="IPR043917">
    <property type="entry name" value="DUF5753"/>
</dbReference>
<dbReference type="InterPro" id="IPR001387">
    <property type="entry name" value="Cro/C1-type_HTH"/>
</dbReference>
<dbReference type="Proteomes" id="UP001140076">
    <property type="component" value="Unassembled WGS sequence"/>
</dbReference>
<dbReference type="PROSITE" id="PS50943">
    <property type="entry name" value="HTH_CROC1"/>
    <property type="match status" value="1"/>
</dbReference>
<reference evidence="2" key="1">
    <citation type="submission" date="2021-10" db="EMBL/GenBank/DDBJ databases">
        <title>Streptomonospora sp. nov., isolated from mangrove soil.</title>
        <authorList>
            <person name="Chen X."/>
            <person name="Ge X."/>
            <person name="Liu W."/>
        </authorList>
    </citation>
    <scope>NUCLEOTIDE SEQUENCE</scope>
    <source>
        <strain evidence="2">S1-112</strain>
    </source>
</reference>
<dbReference type="Pfam" id="PF19054">
    <property type="entry name" value="DUF5753"/>
    <property type="match status" value="1"/>
</dbReference>
<dbReference type="AlphaFoldDB" id="A0A9X3SEG5"/>
<proteinExistence type="predicted"/>
<keyword evidence="3" id="KW-1185">Reference proteome</keyword>
<dbReference type="RefSeq" id="WP_270073121.1">
    <property type="nucleotide sequence ID" value="NZ_JAJAQC010000027.1"/>
</dbReference>
<accession>A0A9X3SEG5</accession>
<gene>
    <name evidence="2" type="ORF">LG943_16280</name>
</gene>
<evidence type="ECO:0000313" key="2">
    <source>
        <dbReference type="EMBL" id="MDA0565858.1"/>
    </source>
</evidence>
<comment type="caution">
    <text evidence="2">The sequence shown here is derived from an EMBL/GenBank/DDBJ whole genome shotgun (WGS) entry which is preliminary data.</text>
</comment>
<dbReference type="Pfam" id="PF13560">
    <property type="entry name" value="HTH_31"/>
    <property type="match status" value="1"/>
</dbReference>
<organism evidence="2 3">
    <name type="scientific">Streptomonospora mangrovi</name>
    <dbReference type="NCBI Taxonomy" id="2883123"/>
    <lineage>
        <taxon>Bacteria</taxon>
        <taxon>Bacillati</taxon>
        <taxon>Actinomycetota</taxon>
        <taxon>Actinomycetes</taxon>
        <taxon>Streptosporangiales</taxon>
        <taxon>Nocardiopsidaceae</taxon>
        <taxon>Streptomonospora</taxon>
    </lineage>
</organism>
<evidence type="ECO:0000313" key="3">
    <source>
        <dbReference type="Proteomes" id="UP001140076"/>
    </source>
</evidence>
<dbReference type="EMBL" id="JAJAQC010000027">
    <property type="protein sequence ID" value="MDA0565858.1"/>
    <property type="molecule type" value="Genomic_DNA"/>
</dbReference>
<dbReference type="GO" id="GO:0003677">
    <property type="term" value="F:DNA binding"/>
    <property type="evidence" value="ECO:0007669"/>
    <property type="project" value="InterPro"/>
</dbReference>
<dbReference type="SMART" id="SM00530">
    <property type="entry name" value="HTH_XRE"/>
    <property type="match status" value="1"/>
</dbReference>
<protein>
    <submittedName>
        <fullName evidence="2">Helix-turn-helix transcriptional regulator</fullName>
    </submittedName>
</protein>
<dbReference type="InterPro" id="IPR010982">
    <property type="entry name" value="Lambda_DNA-bd_dom_sf"/>
</dbReference>